<comment type="caution">
    <text evidence="3">The sequence shown here is derived from an EMBL/GenBank/DDBJ whole genome shotgun (WGS) entry which is preliminary data.</text>
</comment>
<dbReference type="Proteomes" id="UP000610760">
    <property type="component" value="Unassembled WGS sequence"/>
</dbReference>
<feature type="region of interest" description="Disordered" evidence="1">
    <location>
        <begin position="38"/>
        <end position="100"/>
    </location>
</feature>
<evidence type="ECO:0000313" key="4">
    <source>
        <dbReference type="Proteomes" id="UP000610760"/>
    </source>
</evidence>
<evidence type="ECO:0000256" key="1">
    <source>
        <dbReference type="SAM" id="MobiDB-lite"/>
    </source>
</evidence>
<feature type="signal peptide" evidence="2">
    <location>
        <begin position="1"/>
        <end position="22"/>
    </location>
</feature>
<feature type="compositionally biased region" description="Acidic residues" evidence="1">
    <location>
        <begin position="41"/>
        <end position="76"/>
    </location>
</feature>
<feature type="chain" id="PRO_5038385892" evidence="2">
    <location>
        <begin position="23"/>
        <end position="100"/>
    </location>
</feature>
<proteinExistence type="predicted"/>
<name>A0A926E6G8_9FIRM</name>
<dbReference type="RefSeq" id="WP_249295408.1">
    <property type="nucleotide sequence ID" value="NZ_JACRSV010000003.1"/>
</dbReference>
<dbReference type="AlphaFoldDB" id="A0A926E6G8"/>
<organism evidence="3 4">
    <name type="scientific">Fumia xinanensis</name>
    <dbReference type="NCBI Taxonomy" id="2763659"/>
    <lineage>
        <taxon>Bacteria</taxon>
        <taxon>Bacillati</taxon>
        <taxon>Bacillota</taxon>
        <taxon>Clostridia</taxon>
        <taxon>Eubacteriales</taxon>
        <taxon>Oscillospiraceae</taxon>
        <taxon>Fumia</taxon>
    </lineage>
</organism>
<dbReference type="EMBL" id="JACRSV010000003">
    <property type="protein sequence ID" value="MBC8560420.1"/>
    <property type="molecule type" value="Genomic_DNA"/>
</dbReference>
<reference evidence="3" key="1">
    <citation type="submission" date="2020-08" db="EMBL/GenBank/DDBJ databases">
        <title>Genome public.</title>
        <authorList>
            <person name="Liu C."/>
            <person name="Sun Q."/>
        </authorList>
    </citation>
    <scope>NUCLEOTIDE SEQUENCE</scope>
    <source>
        <strain evidence="3">NSJ-33</strain>
    </source>
</reference>
<keyword evidence="4" id="KW-1185">Reference proteome</keyword>
<accession>A0A926E6G8</accession>
<gene>
    <name evidence="3" type="ORF">H8710_10140</name>
</gene>
<evidence type="ECO:0000256" key="2">
    <source>
        <dbReference type="SAM" id="SignalP"/>
    </source>
</evidence>
<evidence type="ECO:0000313" key="3">
    <source>
        <dbReference type="EMBL" id="MBC8560420.1"/>
    </source>
</evidence>
<sequence>MKKGVWVSIFAAAAAVAAAAVAVTAFIKRKSEALADHLDYDPDAYFETDDDDDSLYEGDPVEGSDLEEAEEPEEETIPPFPDEQEAVGQDEAVSDDDQAY</sequence>
<protein>
    <submittedName>
        <fullName evidence="3">Uncharacterized protein</fullName>
    </submittedName>
</protein>
<keyword evidence="2" id="KW-0732">Signal</keyword>